<evidence type="ECO:0000259" key="2">
    <source>
        <dbReference type="Pfam" id="PF06985"/>
    </source>
</evidence>
<evidence type="ECO:0000256" key="1">
    <source>
        <dbReference type="SAM" id="MobiDB-lite"/>
    </source>
</evidence>
<evidence type="ECO:0000313" key="4">
    <source>
        <dbReference type="Proteomes" id="UP000724874"/>
    </source>
</evidence>
<dbReference type="Pfam" id="PF06985">
    <property type="entry name" value="HET"/>
    <property type="match status" value="1"/>
</dbReference>
<keyword evidence="4" id="KW-1185">Reference proteome</keyword>
<evidence type="ECO:0000313" key="3">
    <source>
        <dbReference type="EMBL" id="KAF8878812.1"/>
    </source>
</evidence>
<sequence>MPPENTHENSPHQEEDNSSWETISNRSESSLLKIEESDDWESESDDGRSENDEGIKVPRLLPVSASLRRPGDSLCDTCKKLDLSPRRFIILPSDKERANKPNNPTIDLGHVDDLKRKPHCPLCRLILVALGSDVPSTEKGKPLTVAIKWDTDGSIPDINRPEHHIPKIRILKPSIQNADGQRIHRSGLNSEPEITMLANDSPTPYHTFFVRSIRDQIDFGMVRNWLSMCRTWHGSHCDRSELLSYQAHTSISEIPHFRLIDIVNNCVIPAPPDCTPYVTLSYLWGKIDVGTILVLLKDNVSELEKPGALSLTENYNRIPVTIRDAMSLVLELGFRFLWVDNLCIIQDDDGPGGSKQACISKMDLVYGGGHLTIIAATGTDANAGLPGVRPGTRGIAQSMEEILPGLRLGLRPKYQDYVKESQYFRRGWTFQEQEFTKRSLLFIGGQVIYRCMRTDQWREDIVVEHRDSKYGSIAHQDRNPDDIEQYEELIQTYSGLSLTKESDIYHAFAGMMGYFKADLKVNLCHGIPDAYFDWFLLWTSQAPQKRREKAPSWSWSGWHGESHQRIGQWYSSSIMMIRKALRQRTWIIWYQRKGHDVEECDRMWTPKKHTFSSSPRNFYGSHVQSNFSLDCSRTLPTRRTLADAPVYFEDTHNPSPGSGFLQFWTVSVRFKLDAPVNRDINNDPFNAYSSIGVFGKDDRQVGVVLVDPAWEESNVPKVHEFILLCEGRDEKAKDGRIDDEEGWKYKMMLIEWHGDWAERVSLSSIEREDLDQGLDQGPV</sequence>
<proteinExistence type="predicted"/>
<dbReference type="Proteomes" id="UP000724874">
    <property type="component" value="Unassembled WGS sequence"/>
</dbReference>
<dbReference type="AlphaFoldDB" id="A0A9P5NBI9"/>
<feature type="compositionally biased region" description="Basic and acidic residues" evidence="1">
    <location>
        <begin position="45"/>
        <end position="56"/>
    </location>
</feature>
<dbReference type="PANTHER" id="PTHR33112:SF12">
    <property type="entry name" value="HETEROKARYON INCOMPATIBILITY DOMAIN-CONTAINING PROTEIN"/>
    <property type="match status" value="1"/>
</dbReference>
<dbReference type="OrthoDB" id="5125733at2759"/>
<feature type="region of interest" description="Disordered" evidence="1">
    <location>
        <begin position="1"/>
        <end position="57"/>
    </location>
</feature>
<organism evidence="3 4">
    <name type="scientific">Gymnopilus junonius</name>
    <name type="common">Spectacular rustgill mushroom</name>
    <name type="synonym">Gymnopilus spectabilis subsp. junonius</name>
    <dbReference type="NCBI Taxonomy" id="109634"/>
    <lineage>
        <taxon>Eukaryota</taxon>
        <taxon>Fungi</taxon>
        <taxon>Dikarya</taxon>
        <taxon>Basidiomycota</taxon>
        <taxon>Agaricomycotina</taxon>
        <taxon>Agaricomycetes</taxon>
        <taxon>Agaricomycetidae</taxon>
        <taxon>Agaricales</taxon>
        <taxon>Agaricineae</taxon>
        <taxon>Hymenogastraceae</taxon>
        <taxon>Gymnopilus</taxon>
    </lineage>
</organism>
<protein>
    <submittedName>
        <fullName evidence="3">Heterokaryon incompatibility protein-domain-containing protein</fullName>
    </submittedName>
</protein>
<dbReference type="InterPro" id="IPR010730">
    <property type="entry name" value="HET"/>
</dbReference>
<feature type="compositionally biased region" description="Basic and acidic residues" evidence="1">
    <location>
        <begin position="1"/>
        <end position="15"/>
    </location>
</feature>
<dbReference type="PANTHER" id="PTHR33112">
    <property type="entry name" value="DOMAIN PROTEIN, PUTATIVE-RELATED"/>
    <property type="match status" value="1"/>
</dbReference>
<accession>A0A9P5NBI9</accession>
<feature type="domain" description="Heterokaryon incompatibility" evidence="2">
    <location>
        <begin position="277"/>
        <end position="432"/>
    </location>
</feature>
<reference evidence="3" key="1">
    <citation type="submission" date="2020-11" db="EMBL/GenBank/DDBJ databases">
        <authorList>
            <consortium name="DOE Joint Genome Institute"/>
            <person name="Ahrendt S."/>
            <person name="Riley R."/>
            <person name="Andreopoulos W."/>
            <person name="LaButti K."/>
            <person name="Pangilinan J."/>
            <person name="Ruiz-duenas F.J."/>
            <person name="Barrasa J.M."/>
            <person name="Sanchez-Garcia M."/>
            <person name="Camarero S."/>
            <person name="Miyauchi S."/>
            <person name="Serrano A."/>
            <person name="Linde D."/>
            <person name="Babiker R."/>
            <person name="Drula E."/>
            <person name="Ayuso-Fernandez I."/>
            <person name="Pacheco R."/>
            <person name="Padilla G."/>
            <person name="Ferreira P."/>
            <person name="Barriuso J."/>
            <person name="Kellner H."/>
            <person name="Castanera R."/>
            <person name="Alfaro M."/>
            <person name="Ramirez L."/>
            <person name="Pisabarro A.G."/>
            <person name="Kuo A."/>
            <person name="Tritt A."/>
            <person name="Lipzen A."/>
            <person name="He G."/>
            <person name="Yan M."/>
            <person name="Ng V."/>
            <person name="Cullen D."/>
            <person name="Martin F."/>
            <person name="Rosso M.-N."/>
            <person name="Henrissat B."/>
            <person name="Hibbett D."/>
            <person name="Martinez A.T."/>
            <person name="Grigoriev I.V."/>
        </authorList>
    </citation>
    <scope>NUCLEOTIDE SEQUENCE</scope>
    <source>
        <strain evidence="3">AH 44721</strain>
    </source>
</reference>
<dbReference type="EMBL" id="JADNYJ010000155">
    <property type="protein sequence ID" value="KAF8878812.1"/>
    <property type="molecule type" value="Genomic_DNA"/>
</dbReference>
<feature type="compositionally biased region" description="Polar residues" evidence="1">
    <location>
        <begin position="19"/>
        <end position="30"/>
    </location>
</feature>
<comment type="caution">
    <text evidence="3">The sequence shown here is derived from an EMBL/GenBank/DDBJ whole genome shotgun (WGS) entry which is preliminary data.</text>
</comment>
<gene>
    <name evidence="3" type="ORF">CPB84DRAFT_1793879</name>
</gene>
<name>A0A9P5NBI9_GYMJU</name>